<dbReference type="KEGG" id="samy:DB32_000966"/>
<dbReference type="Gene3D" id="3.40.50.150">
    <property type="entry name" value="Vaccinia Virus protein VP39"/>
    <property type="match status" value="1"/>
</dbReference>
<sequence>MRIVGGSLSGRRFSGPPGELTRPTSERVREAVASAIASRGGFEGTRVLDLYAGTGAMAFEALSRGAVRAVLVERDAKVARAITKSAGELGLSERCEVITADLRQAQTLVRIERAAAGEAFDRVFVDPPYADIDAVPPLLATLRARGLVAGGALLAVEHATRHAPSALEGYDVLSHPRYGDSAVLLLAPSEGLE</sequence>
<dbReference type="InterPro" id="IPR029063">
    <property type="entry name" value="SAM-dependent_MTases_sf"/>
</dbReference>
<evidence type="ECO:0000256" key="2">
    <source>
        <dbReference type="ARBA" id="ARBA00022679"/>
    </source>
</evidence>
<dbReference type="EMBL" id="CP011125">
    <property type="protein sequence ID" value="AKF03817.1"/>
    <property type="molecule type" value="Genomic_DNA"/>
</dbReference>
<dbReference type="OrthoDB" id="9803017at2"/>
<evidence type="ECO:0000256" key="3">
    <source>
        <dbReference type="SAM" id="MobiDB-lite"/>
    </source>
</evidence>
<proteinExistence type="predicted"/>
<dbReference type="CDD" id="cd02440">
    <property type="entry name" value="AdoMet_MTases"/>
    <property type="match status" value="1"/>
</dbReference>
<dbReference type="STRING" id="927083.DB32_000966"/>
<dbReference type="RefSeq" id="WP_053231236.1">
    <property type="nucleotide sequence ID" value="NZ_CP011125.1"/>
</dbReference>
<name>A0A0F6VZT1_9BACT</name>
<dbReference type="PANTHER" id="PTHR43542:SF1">
    <property type="entry name" value="METHYLTRANSFERASE"/>
    <property type="match status" value="1"/>
</dbReference>
<dbReference type="SUPFAM" id="SSF53335">
    <property type="entry name" value="S-adenosyl-L-methionine-dependent methyltransferases"/>
    <property type="match status" value="1"/>
</dbReference>
<organism evidence="4 5">
    <name type="scientific">Sandaracinus amylolyticus</name>
    <dbReference type="NCBI Taxonomy" id="927083"/>
    <lineage>
        <taxon>Bacteria</taxon>
        <taxon>Pseudomonadati</taxon>
        <taxon>Myxococcota</taxon>
        <taxon>Polyangia</taxon>
        <taxon>Polyangiales</taxon>
        <taxon>Sandaracinaceae</taxon>
        <taxon>Sandaracinus</taxon>
    </lineage>
</organism>
<dbReference type="GO" id="GO:0031167">
    <property type="term" value="P:rRNA methylation"/>
    <property type="evidence" value="ECO:0007669"/>
    <property type="project" value="InterPro"/>
</dbReference>
<dbReference type="AlphaFoldDB" id="A0A0F6VZT1"/>
<feature type="region of interest" description="Disordered" evidence="3">
    <location>
        <begin position="1"/>
        <end position="25"/>
    </location>
</feature>
<dbReference type="PANTHER" id="PTHR43542">
    <property type="entry name" value="METHYLTRANSFERASE"/>
    <property type="match status" value="1"/>
</dbReference>
<evidence type="ECO:0000313" key="5">
    <source>
        <dbReference type="Proteomes" id="UP000034883"/>
    </source>
</evidence>
<dbReference type="Pfam" id="PF03602">
    <property type="entry name" value="Cons_hypoth95"/>
    <property type="match status" value="1"/>
</dbReference>
<dbReference type="PIRSF" id="PIRSF004553">
    <property type="entry name" value="CHP00095"/>
    <property type="match status" value="1"/>
</dbReference>
<dbReference type="PROSITE" id="PS00092">
    <property type="entry name" value="N6_MTASE"/>
    <property type="match status" value="1"/>
</dbReference>
<keyword evidence="2 4" id="KW-0808">Transferase</keyword>
<dbReference type="InterPro" id="IPR004398">
    <property type="entry name" value="RNA_MeTrfase_RsmD"/>
</dbReference>
<dbReference type="GO" id="GO:0003676">
    <property type="term" value="F:nucleic acid binding"/>
    <property type="evidence" value="ECO:0007669"/>
    <property type="project" value="InterPro"/>
</dbReference>
<keyword evidence="5" id="KW-1185">Reference proteome</keyword>
<dbReference type="Proteomes" id="UP000034883">
    <property type="component" value="Chromosome"/>
</dbReference>
<evidence type="ECO:0000256" key="1">
    <source>
        <dbReference type="ARBA" id="ARBA00022603"/>
    </source>
</evidence>
<keyword evidence="1 4" id="KW-0489">Methyltransferase</keyword>
<gene>
    <name evidence="4" type="ORF">DB32_000966</name>
</gene>
<dbReference type="InterPro" id="IPR002052">
    <property type="entry name" value="DNA_methylase_N6_adenine_CS"/>
</dbReference>
<accession>A0A0F6VZT1</accession>
<dbReference type="GO" id="GO:0008168">
    <property type="term" value="F:methyltransferase activity"/>
    <property type="evidence" value="ECO:0007669"/>
    <property type="project" value="UniProtKB-KW"/>
</dbReference>
<protein>
    <submittedName>
        <fullName evidence="4">16S rRNA (Guanine(966)-N(2))-methyltransferase</fullName>
    </submittedName>
</protein>
<evidence type="ECO:0000313" key="4">
    <source>
        <dbReference type="EMBL" id="AKF03817.1"/>
    </source>
</evidence>
<reference evidence="4 5" key="1">
    <citation type="submission" date="2015-03" db="EMBL/GenBank/DDBJ databases">
        <title>Genome assembly of Sandaracinus amylolyticus DSM 53668.</title>
        <authorList>
            <person name="Sharma G."/>
            <person name="Subramanian S."/>
        </authorList>
    </citation>
    <scope>NUCLEOTIDE SEQUENCE [LARGE SCALE GENOMIC DNA]</scope>
    <source>
        <strain evidence="4 5">DSM 53668</strain>
    </source>
</reference>